<evidence type="ECO:0000256" key="3">
    <source>
        <dbReference type="ARBA" id="ARBA00022827"/>
    </source>
</evidence>
<dbReference type="InterPro" id="IPR006076">
    <property type="entry name" value="FAD-dep_OxRdtase"/>
</dbReference>
<feature type="domain" description="FAD dependent oxidoreductase" evidence="5">
    <location>
        <begin position="5"/>
        <end position="354"/>
    </location>
</feature>
<dbReference type="SUPFAM" id="SSF54373">
    <property type="entry name" value="FAD-linked reductases, C-terminal domain"/>
    <property type="match status" value="1"/>
</dbReference>
<sequence length="376" mass="40403">MDAEVAVVGVGTVGSMTLWRLAAVGVSAIGFEQFGPGHDRSAAGGESRLFRTAYLEGTEYVPLLFAAQRLWRRLESESGRDLLTMCGGLMIGDQDSEHIKTARACCEQFDLPHTVLEPDQVAERFPQHRLVDGEVAIHDEQSGLLRPEYAVVTAAQQAVAAGARLQTGCRIAQLDPDADGVTVTADDGRSWRVRRVVVTTGPWAQALQSAAAVTPRRILLSWFTPPDIDAYRPDRFPIFVRENDQHRVFGTPSVEGTTVKVGLVTPFADVEDPDRLERSVSVAEEQLLAEASLAFLPELWRTPSRLAAYMDGYTTDGHGVLGPDPGRPNVLLGVGFSGHGFKLAPVLGQALADLAGTGDTELGVAHLAPGRPGLHA</sequence>
<dbReference type="InterPro" id="IPR036188">
    <property type="entry name" value="FAD/NAD-bd_sf"/>
</dbReference>
<evidence type="ECO:0000256" key="4">
    <source>
        <dbReference type="ARBA" id="ARBA00023002"/>
    </source>
</evidence>
<organism evidence="6 7">
    <name type="scientific">Saccharopolyspora oryzae</name>
    <dbReference type="NCBI Taxonomy" id="2997343"/>
    <lineage>
        <taxon>Bacteria</taxon>
        <taxon>Bacillati</taxon>
        <taxon>Actinomycetota</taxon>
        <taxon>Actinomycetes</taxon>
        <taxon>Pseudonocardiales</taxon>
        <taxon>Pseudonocardiaceae</taxon>
        <taxon>Saccharopolyspora</taxon>
    </lineage>
</organism>
<dbReference type="GO" id="GO:0050131">
    <property type="term" value="F:N-methyl-L-amino-acid oxidase activity"/>
    <property type="evidence" value="ECO:0007669"/>
    <property type="project" value="UniProtKB-EC"/>
</dbReference>
<reference evidence="6 7" key="1">
    <citation type="submission" date="2022-11" db="EMBL/GenBank/DDBJ databases">
        <title>Draft genome sequence of Saccharopolyspora sp. WRP15-2 isolated from rhizosphere soils of wild rice in Thailand.</title>
        <authorList>
            <person name="Duangmal K."/>
            <person name="Kammanee S."/>
            <person name="Muangham S."/>
        </authorList>
    </citation>
    <scope>NUCLEOTIDE SEQUENCE [LARGE SCALE GENOMIC DNA]</scope>
    <source>
        <strain evidence="6 7">WRP15-2</strain>
    </source>
</reference>
<dbReference type="PANTHER" id="PTHR10961:SF7">
    <property type="entry name" value="FAD DEPENDENT OXIDOREDUCTASE DOMAIN-CONTAINING PROTEIN"/>
    <property type="match status" value="1"/>
</dbReference>
<keyword evidence="4 6" id="KW-0560">Oxidoreductase</keyword>
<evidence type="ECO:0000259" key="5">
    <source>
        <dbReference type="Pfam" id="PF01266"/>
    </source>
</evidence>
<keyword evidence="2" id="KW-0285">Flavoprotein</keyword>
<gene>
    <name evidence="6" type="primary">solA</name>
    <name evidence="6" type="ORF">OU415_11990</name>
</gene>
<dbReference type="Gene3D" id="3.30.9.10">
    <property type="entry name" value="D-Amino Acid Oxidase, subunit A, domain 2"/>
    <property type="match status" value="1"/>
</dbReference>
<dbReference type="Gene3D" id="3.50.50.60">
    <property type="entry name" value="FAD/NAD(P)-binding domain"/>
    <property type="match status" value="1"/>
</dbReference>
<proteinExistence type="predicted"/>
<keyword evidence="3" id="KW-0274">FAD</keyword>
<dbReference type="Proteomes" id="UP001210380">
    <property type="component" value="Unassembled WGS sequence"/>
</dbReference>
<comment type="caution">
    <text evidence="6">The sequence shown here is derived from an EMBL/GenBank/DDBJ whole genome shotgun (WGS) entry which is preliminary data.</text>
</comment>
<dbReference type="SUPFAM" id="SSF51905">
    <property type="entry name" value="FAD/NAD(P)-binding domain"/>
    <property type="match status" value="1"/>
</dbReference>
<dbReference type="PANTHER" id="PTHR10961">
    <property type="entry name" value="PEROXISOMAL SARCOSINE OXIDASE"/>
    <property type="match status" value="1"/>
</dbReference>
<dbReference type="EMBL" id="JAQGLA010000013">
    <property type="protein sequence ID" value="MDA3626159.1"/>
    <property type="molecule type" value="Genomic_DNA"/>
</dbReference>
<dbReference type="Pfam" id="PF01266">
    <property type="entry name" value="DAO"/>
    <property type="match status" value="1"/>
</dbReference>
<dbReference type="NCBIfam" id="NF008425">
    <property type="entry name" value="PRK11259.1"/>
    <property type="match status" value="1"/>
</dbReference>
<evidence type="ECO:0000313" key="6">
    <source>
        <dbReference type="EMBL" id="MDA3626159.1"/>
    </source>
</evidence>
<evidence type="ECO:0000256" key="1">
    <source>
        <dbReference type="ARBA" id="ARBA00001974"/>
    </source>
</evidence>
<comment type="cofactor">
    <cofactor evidence="1">
        <name>FAD</name>
        <dbReference type="ChEBI" id="CHEBI:57692"/>
    </cofactor>
</comment>
<accession>A0ABT4UWT5</accession>
<dbReference type="InterPro" id="IPR045170">
    <property type="entry name" value="MTOX"/>
</dbReference>
<dbReference type="RefSeq" id="WP_270948741.1">
    <property type="nucleotide sequence ID" value="NZ_JAQGLA010000013.1"/>
</dbReference>
<evidence type="ECO:0000313" key="7">
    <source>
        <dbReference type="Proteomes" id="UP001210380"/>
    </source>
</evidence>
<protein>
    <submittedName>
        <fullName evidence="6">N-methyl-L-tryptophan oxidase</fullName>
        <ecNumber evidence="6">1.5.3.2</ecNumber>
    </submittedName>
</protein>
<name>A0ABT4UWT5_9PSEU</name>
<dbReference type="EC" id="1.5.3.2" evidence="6"/>
<keyword evidence="7" id="KW-1185">Reference proteome</keyword>
<evidence type="ECO:0000256" key="2">
    <source>
        <dbReference type="ARBA" id="ARBA00022630"/>
    </source>
</evidence>